<comment type="catalytic activity">
    <reaction evidence="1">
        <text>ATP + protein L-histidine = ADP + protein N-phospho-L-histidine.</text>
        <dbReference type="EC" id="2.7.13.3"/>
    </reaction>
</comment>
<evidence type="ECO:0000256" key="5">
    <source>
        <dbReference type="ARBA" id="ARBA00022741"/>
    </source>
</evidence>
<evidence type="ECO:0000256" key="6">
    <source>
        <dbReference type="ARBA" id="ARBA00022777"/>
    </source>
</evidence>
<protein>
    <recommendedName>
        <fullName evidence="2">histidine kinase</fullName>
        <ecNumber evidence="2">2.7.13.3</ecNumber>
    </recommendedName>
</protein>
<evidence type="ECO:0000256" key="7">
    <source>
        <dbReference type="ARBA" id="ARBA00022840"/>
    </source>
</evidence>
<evidence type="ECO:0000259" key="13">
    <source>
        <dbReference type="Pfam" id="PF13796"/>
    </source>
</evidence>
<keyword evidence="10" id="KW-0472">Membrane</keyword>
<dbReference type="InterPro" id="IPR050482">
    <property type="entry name" value="Sensor_HK_TwoCompSys"/>
</dbReference>
<keyword evidence="10" id="KW-0812">Transmembrane</keyword>
<evidence type="ECO:0000259" key="11">
    <source>
        <dbReference type="Pfam" id="PF02518"/>
    </source>
</evidence>
<dbReference type="InterPro" id="IPR025828">
    <property type="entry name" value="Put_sensor_dom"/>
</dbReference>
<evidence type="ECO:0000256" key="10">
    <source>
        <dbReference type="SAM" id="Phobius"/>
    </source>
</evidence>
<name>A0A344UW40_9ACTN</name>
<keyword evidence="4 14" id="KW-0808">Transferase</keyword>
<dbReference type="InterPro" id="IPR011712">
    <property type="entry name" value="Sig_transdc_His_kin_sub3_dim/P"/>
</dbReference>
<dbReference type="KEGG" id="acij:JS278_02347"/>
<feature type="transmembrane region" description="Helical" evidence="10">
    <location>
        <begin position="58"/>
        <end position="78"/>
    </location>
</feature>
<dbReference type="Pfam" id="PF02518">
    <property type="entry name" value="HATPase_c"/>
    <property type="match status" value="1"/>
</dbReference>
<keyword evidence="10" id="KW-1133">Transmembrane helix</keyword>
<dbReference type="PANTHER" id="PTHR24421">
    <property type="entry name" value="NITRATE/NITRITE SENSOR PROTEIN NARX-RELATED"/>
    <property type="match status" value="1"/>
</dbReference>
<keyword evidence="5" id="KW-0547">Nucleotide-binding</keyword>
<evidence type="ECO:0000256" key="8">
    <source>
        <dbReference type="ARBA" id="ARBA00023012"/>
    </source>
</evidence>
<evidence type="ECO:0000256" key="1">
    <source>
        <dbReference type="ARBA" id="ARBA00000085"/>
    </source>
</evidence>
<dbReference type="GO" id="GO:0016020">
    <property type="term" value="C:membrane"/>
    <property type="evidence" value="ECO:0007669"/>
    <property type="project" value="InterPro"/>
</dbReference>
<dbReference type="InterPro" id="IPR003594">
    <property type="entry name" value="HATPase_dom"/>
</dbReference>
<accession>A0A344UW40</accession>
<dbReference type="AlphaFoldDB" id="A0A344UW40"/>
<proteinExistence type="predicted"/>
<reference evidence="14 15" key="1">
    <citation type="submission" date="2017-12" db="EMBL/GenBank/DDBJ databases">
        <title>The whole genome sequence of the Acidipropionibacterium virtanenii sp. nov. type strain JS278.</title>
        <authorList>
            <person name="Laine P."/>
            <person name="Deptula P."/>
            <person name="Varmanen P."/>
            <person name="Auvinen P."/>
        </authorList>
    </citation>
    <scope>NUCLEOTIDE SEQUENCE [LARGE SCALE GENOMIC DNA]</scope>
    <source>
        <strain evidence="14 15">JS278</strain>
    </source>
</reference>
<evidence type="ECO:0000313" key="15">
    <source>
        <dbReference type="Proteomes" id="UP000251995"/>
    </source>
</evidence>
<keyword evidence="15" id="KW-1185">Reference proteome</keyword>
<gene>
    <name evidence="14" type="primary">degS</name>
    <name evidence="14" type="ORF">JS278_02347</name>
</gene>
<evidence type="ECO:0000256" key="3">
    <source>
        <dbReference type="ARBA" id="ARBA00022553"/>
    </source>
</evidence>
<keyword evidence="7" id="KW-0067">ATP-binding</keyword>
<feature type="transmembrane region" description="Helical" evidence="10">
    <location>
        <begin position="30"/>
        <end position="52"/>
    </location>
</feature>
<dbReference type="EMBL" id="CP025198">
    <property type="protein sequence ID" value="AXE39488.1"/>
    <property type="molecule type" value="Genomic_DNA"/>
</dbReference>
<dbReference type="Proteomes" id="UP000251995">
    <property type="component" value="Chromosome"/>
</dbReference>
<dbReference type="GO" id="GO:0046983">
    <property type="term" value="F:protein dimerization activity"/>
    <property type="evidence" value="ECO:0007669"/>
    <property type="project" value="InterPro"/>
</dbReference>
<dbReference type="RefSeq" id="WP_114045355.1">
    <property type="nucleotide sequence ID" value="NZ_CP025198.1"/>
</dbReference>
<dbReference type="InterPro" id="IPR036890">
    <property type="entry name" value="HATPase_C_sf"/>
</dbReference>
<dbReference type="SUPFAM" id="SSF55874">
    <property type="entry name" value="ATPase domain of HSP90 chaperone/DNA topoisomerase II/histidine kinase"/>
    <property type="match status" value="1"/>
</dbReference>
<feature type="transmembrane region" description="Helical" evidence="10">
    <location>
        <begin position="131"/>
        <end position="156"/>
    </location>
</feature>
<dbReference type="CDD" id="cd16917">
    <property type="entry name" value="HATPase_UhpB-NarQ-NarX-like"/>
    <property type="match status" value="1"/>
</dbReference>
<dbReference type="Gene3D" id="3.30.565.10">
    <property type="entry name" value="Histidine kinase-like ATPase, C-terminal domain"/>
    <property type="match status" value="1"/>
</dbReference>
<evidence type="ECO:0000256" key="4">
    <source>
        <dbReference type="ARBA" id="ARBA00022679"/>
    </source>
</evidence>
<keyword evidence="8" id="KW-0902">Two-component regulatory system</keyword>
<sequence>MASTPVARRHPAAPEPARAARWASGVGRRLGYEFCGFILAVVAFVLVIPFFFAGVGTSIVWIGLPILVLTTLFARSFAHLERTMLRGMLRIDAPTPQHKTPYPGAGWFSRMLTPLRDPQSWLNMAWVFVDFFLKLITFVISVVWFVGALATIAGPITEIVLRLVLPDDDYSGLGELLGFSGQAALVFDLVSEFLIGLVFLLTLSPVLRGLTGLHRVISHGMLCSRWDAQQELERTRASRSAGRTAESEGLRRLERDLHDGPQQRLIRSSMDLARAERMMGREPERAASLIAEIRGQTNATLAELRQLSRGIAPPLLVDRGLGAALAEIAGNSTIPTSVDCPPGRLPLHVETGIYYVASEALANANKHSRATSIAIRVTVDGHNAAVRISDNGIGGAQNLAGHGLQGLRERVASLEGSLSIGSPVGEGTSVEAVIPCAS</sequence>
<feature type="region of interest" description="Disordered" evidence="9">
    <location>
        <begin position="234"/>
        <end position="254"/>
    </location>
</feature>
<keyword evidence="3" id="KW-0597">Phosphoprotein</keyword>
<dbReference type="OrthoDB" id="3217947at2"/>
<evidence type="ECO:0000259" key="12">
    <source>
        <dbReference type="Pfam" id="PF07730"/>
    </source>
</evidence>
<evidence type="ECO:0000256" key="9">
    <source>
        <dbReference type="SAM" id="MobiDB-lite"/>
    </source>
</evidence>
<dbReference type="GO" id="GO:0000155">
    <property type="term" value="F:phosphorelay sensor kinase activity"/>
    <property type="evidence" value="ECO:0007669"/>
    <property type="project" value="InterPro"/>
</dbReference>
<evidence type="ECO:0000313" key="14">
    <source>
        <dbReference type="EMBL" id="AXE39488.1"/>
    </source>
</evidence>
<feature type="compositionally biased region" description="Basic and acidic residues" evidence="9">
    <location>
        <begin position="245"/>
        <end position="254"/>
    </location>
</feature>
<dbReference type="Pfam" id="PF13796">
    <property type="entry name" value="Sensor"/>
    <property type="match status" value="1"/>
</dbReference>
<keyword evidence="6 14" id="KW-0418">Kinase</keyword>
<dbReference type="GO" id="GO:0005524">
    <property type="term" value="F:ATP binding"/>
    <property type="evidence" value="ECO:0007669"/>
    <property type="project" value="UniProtKB-KW"/>
</dbReference>
<evidence type="ECO:0000256" key="2">
    <source>
        <dbReference type="ARBA" id="ARBA00012438"/>
    </source>
</evidence>
<dbReference type="EC" id="2.7.13.3" evidence="2"/>
<feature type="domain" description="Putative sensor" evidence="13">
    <location>
        <begin position="35"/>
        <end position="222"/>
    </location>
</feature>
<dbReference type="PANTHER" id="PTHR24421:SF10">
    <property type="entry name" value="NITRATE_NITRITE SENSOR PROTEIN NARQ"/>
    <property type="match status" value="1"/>
</dbReference>
<dbReference type="Gene3D" id="1.20.5.1930">
    <property type="match status" value="1"/>
</dbReference>
<organism evidence="14 15">
    <name type="scientific">Acidipropionibacterium virtanenii</name>
    <dbReference type="NCBI Taxonomy" id="2057246"/>
    <lineage>
        <taxon>Bacteria</taxon>
        <taxon>Bacillati</taxon>
        <taxon>Actinomycetota</taxon>
        <taxon>Actinomycetes</taxon>
        <taxon>Propionibacteriales</taxon>
        <taxon>Propionibacteriaceae</taxon>
        <taxon>Acidipropionibacterium</taxon>
    </lineage>
</organism>
<dbReference type="Pfam" id="PF07730">
    <property type="entry name" value="HisKA_3"/>
    <property type="match status" value="1"/>
</dbReference>
<feature type="domain" description="Signal transduction histidine kinase subgroup 3 dimerisation and phosphoacceptor" evidence="12">
    <location>
        <begin position="251"/>
        <end position="314"/>
    </location>
</feature>
<feature type="domain" description="Histidine kinase/HSP90-like ATPase" evidence="11">
    <location>
        <begin position="350"/>
        <end position="436"/>
    </location>
</feature>